<evidence type="ECO:0000313" key="1">
    <source>
        <dbReference type="EMBL" id="GAA4722395.1"/>
    </source>
</evidence>
<accession>A0ABP8Y8H1</accession>
<name>A0ABP8Y8H1_9MICO</name>
<reference evidence="2" key="1">
    <citation type="journal article" date="2019" name="Int. J. Syst. Evol. Microbiol.">
        <title>The Global Catalogue of Microorganisms (GCM) 10K type strain sequencing project: providing services to taxonomists for standard genome sequencing and annotation.</title>
        <authorList>
            <consortium name="The Broad Institute Genomics Platform"/>
            <consortium name="The Broad Institute Genome Sequencing Center for Infectious Disease"/>
            <person name="Wu L."/>
            <person name="Ma J."/>
        </authorList>
    </citation>
    <scope>NUCLEOTIDE SEQUENCE [LARGE SCALE GENOMIC DNA]</scope>
    <source>
        <strain evidence="2">JCM 17975</strain>
    </source>
</reference>
<keyword evidence="2" id="KW-1185">Reference proteome</keyword>
<proteinExistence type="predicted"/>
<evidence type="ECO:0000313" key="2">
    <source>
        <dbReference type="Proteomes" id="UP001500843"/>
    </source>
</evidence>
<dbReference type="EMBL" id="BAABHM010000035">
    <property type="protein sequence ID" value="GAA4722395.1"/>
    <property type="molecule type" value="Genomic_DNA"/>
</dbReference>
<gene>
    <name evidence="1" type="ORF">GCM10023198_53700</name>
</gene>
<protein>
    <submittedName>
        <fullName evidence="1">Uncharacterized protein</fullName>
    </submittedName>
</protein>
<comment type="caution">
    <text evidence="1">The sequence shown here is derived from an EMBL/GenBank/DDBJ whole genome shotgun (WGS) entry which is preliminary data.</text>
</comment>
<sequence>MRDVVGREQCEPLAGQRCPVPAHHEHPGAQLLEKVAHEARLGASMRGAVVSGTGEGEVENWHRTTVAAHHGTRILAGSTEHHLGDLEPCLARLVLQVLLRKVRFLS</sequence>
<organism evidence="1 2">
    <name type="scientific">Promicromonospora umidemergens</name>
    <dbReference type="NCBI Taxonomy" id="629679"/>
    <lineage>
        <taxon>Bacteria</taxon>
        <taxon>Bacillati</taxon>
        <taxon>Actinomycetota</taxon>
        <taxon>Actinomycetes</taxon>
        <taxon>Micrococcales</taxon>
        <taxon>Promicromonosporaceae</taxon>
        <taxon>Promicromonospora</taxon>
    </lineage>
</organism>
<dbReference type="Proteomes" id="UP001500843">
    <property type="component" value="Unassembled WGS sequence"/>
</dbReference>